<sequence>MVNGDKPLVTAKHSDDLKTVLDRLSQFNVISLPVVNDEGQMIGAISVLDIVVYMTWGANNITQFRSLSMRARDIIGFWATSKHESAVFDETVPLSSLLEPFSQGAHRILVHSVSTPSKYSVLSQSDVVRHIFKHRESVAAVLSQTLEQLGIAPKAVASIAPGLTTVAAFRSLVEKKVAAVAIVDQASTIQGTLSGSDLRGLTQEQMKSFYLPVSEYLKAKHGGERTAIVVTLQNTLEEAMQLIVSYKIHRVWIVSDLSSKKVIGCLSLTDIINVFNN</sequence>
<organism evidence="5">
    <name type="scientific">Arcella intermedia</name>
    <dbReference type="NCBI Taxonomy" id="1963864"/>
    <lineage>
        <taxon>Eukaryota</taxon>
        <taxon>Amoebozoa</taxon>
        <taxon>Tubulinea</taxon>
        <taxon>Elardia</taxon>
        <taxon>Arcellinida</taxon>
        <taxon>Sphaerothecina</taxon>
        <taxon>Arcellidae</taxon>
        <taxon>Arcella</taxon>
    </lineage>
</organism>
<feature type="domain" description="CBS" evidence="4">
    <location>
        <begin position="223"/>
        <end position="277"/>
    </location>
</feature>
<dbReference type="SMART" id="SM00116">
    <property type="entry name" value="CBS"/>
    <property type="match status" value="3"/>
</dbReference>
<keyword evidence="2 3" id="KW-0129">CBS domain</keyword>
<accession>A0A6B2LCT0</accession>
<proteinExistence type="predicted"/>
<dbReference type="AlphaFoldDB" id="A0A6B2LCT0"/>
<reference evidence="5" key="1">
    <citation type="journal article" date="2020" name="J. Eukaryot. Microbiol.">
        <title>De novo Sequencing, Assembly and Annotation of the Transcriptome for the Free-Living Testate Amoeba Arcella intermedia.</title>
        <authorList>
            <person name="Ribeiro G.M."/>
            <person name="Porfirio-Sousa A.L."/>
            <person name="Maurer-Alcala X.X."/>
            <person name="Katz L.A."/>
            <person name="Lahr D.J.G."/>
        </authorList>
    </citation>
    <scope>NUCLEOTIDE SEQUENCE</scope>
</reference>
<evidence type="ECO:0000313" key="5">
    <source>
        <dbReference type="EMBL" id="NDV34794.1"/>
    </source>
</evidence>
<feature type="domain" description="CBS" evidence="4">
    <location>
        <begin position="1"/>
        <end position="61"/>
    </location>
</feature>
<dbReference type="Pfam" id="PF00571">
    <property type="entry name" value="CBS"/>
    <property type="match status" value="2"/>
</dbReference>
<dbReference type="PANTHER" id="PTHR13780">
    <property type="entry name" value="AMP-ACTIVATED PROTEIN KINASE, GAMMA REGULATORY SUBUNIT"/>
    <property type="match status" value="1"/>
</dbReference>
<protein>
    <recommendedName>
        <fullName evidence="4">CBS domain-containing protein</fullName>
    </recommendedName>
</protein>
<dbReference type="InterPro" id="IPR050511">
    <property type="entry name" value="AMPK_gamma/SDS23_families"/>
</dbReference>
<dbReference type="InterPro" id="IPR000644">
    <property type="entry name" value="CBS_dom"/>
</dbReference>
<name>A0A6B2LCT0_9EUKA</name>
<dbReference type="InterPro" id="IPR046342">
    <property type="entry name" value="CBS_dom_sf"/>
</dbReference>
<evidence type="ECO:0000256" key="2">
    <source>
        <dbReference type="ARBA" id="ARBA00023122"/>
    </source>
</evidence>
<evidence type="ECO:0000256" key="1">
    <source>
        <dbReference type="ARBA" id="ARBA00022737"/>
    </source>
</evidence>
<dbReference type="CDD" id="cd02205">
    <property type="entry name" value="CBS_pair_SF"/>
    <property type="match status" value="1"/>
</dbReference>
<keyword evidence="1" id="KW-0677">Repeat</keyword>
<dbReference type="EMBL" id="GIBP01005825">
    <property type="protein sequence ID" value="NDV34794.1"/>
    <property type="molecule type" value="Transcribed_RNA"/>
</dbReference>
<dbReference type="SUPFAM" id="SSF54631">
    <property type="entry name" value="CBS-domain pair"/>
    <property type="match status" value="2"/>
</dbReference>
<evidence type="ECO:0000256" key="3">
    <source>
        <dbReference type="PROSITE-ProRule" id="PRU00703"/>
    </source>
</evidence>
<dbReference type="Gene3D" id="3.10.580.10">
    <property type="entry name" value="CBS-domain"/>
    <property type="match status" value="2"/>
</dbReference>
<dbReference type="PANTHER" id="PTHR13780:SF128">
    <property type="entry name" value="CBS DOMAIN-CONTAINING PROTEIN"/>
    <property type="match status" value="1"/>
</dbReference>
<evidence type="ECO:0000259" key="4">
    <source>
        <dbReference type="PROSITE" id="PS51371"/>
    </source>
</evidence>
<dbReference type="PROSITE" id="PS51371">
    <property type="entry name" value="CBS"/>
    <property type="match status" value="2"/>
</dbReference>